<sequence length="358" mass="37851">MVRRSLAILVIAVAGMVIPGAVPSGAAVLSAGEVPATNVLTTPAPAGAATANVAVAATVGLKVISHNICGGMCQHGTTTNLPVVANLVDAYTPHLMMFQEVCYQQFEWFGAHTFTSGRYQMGFTAMLTNYTGCGATNCAVNEDADPSNDDRRCWIGQVMAARGTLSGRDEISVGGERHQINGSAAVNPRTFRALCFDVSLPELGSRVVKGCSVHFRAFQDPAGINKRARTAQATRLASDLDGDIANRKIVVVGGDFNSHAVDPAMDAFYRPETLPGGGFGMFYEADQDDDRYYGTRCSASAAACRSGAKTLGTATKYDYIFYSETVDPASVSALPIEVADTVSDHDFYRGLNEVSTTA</sequence>
<dbReference type="Pfam" id="PF03372">
    <property type="entry name" value="Exo_endo_phos"/>
    <property type="match status" value="1"/>
</dbReference>
<reference evidence="4" key="1">
    <citation type="journal article" date="2019" name="Int. J. Syst. Evol. Microbiol.">
        <title>The Global Catalogue of Microorganisms (GCM) 10K type strain sequencing project: providing services to taxonomists for standard genome sequencing and annotation.</title>
        <authorList>
            <consortium name="The Broad Institute Genomics Platform"/>
            <consortium name="The Broad Institute Genome Sequencing Center for Infectious Disease"/>
            <person name="Wu L."/>
            <person name="Ma J."/>
        </authorList>
    </citation>
    <scope>NUCLEOTIDE SEQUENCE [LARGE SCALE GENOMIC DNA]</scope>
    <source>
        <strain evidence="4">CGMCC 4.7289</strain>
    </source>
</reference>
<evidence type="ECO:0000313" key="3">
    <source>
        <dbReference type="EMBL" id="MFC4135430.1"/>
    </source>
</evidence>
<name>A0ABV8LXE8_9ACTN</name>
<keyword evidence="3" id="KW-0255">Endonuclease</keyword>
<keyword evidence="3" id="KW-0540">Nuclease</keyword>
<evidence type="ECO:0000259" key="2">
    <source>
        <dbReference type="Pfam" id="PF03372"/>
    </source>
</evidence>
<keyword evidence="3" id="KW-0378">Hydrolase</keyword>
<proteinExistence type="predicted"/>
<comment type="caution">
    <text evidence="3">The sequence shown here is derived from an EMBL/GenBank/DDBJ whole genome shotgun (WGS) entry which is preliminary data.</text>
</comment>
<feature type="signal peptide" evidence="1">
    <location>
        <begin position="1"/>
        <end position="26"/>
    </location>
</feature>
<keyword evidence="4" id="KW-1185">Reference proteome</keyword>
<feature type="chain" id="PRO_5045730976" evidence="1">
    <location>
        <begin position="27"/>
        <end position="358"/>
    </location>
</feature>
<dbReference type="SUPFAM" id="SSF56219">
    <property type="entry name" value="DNase I-like"/>
    <property type="match status" value="1"/>
</dbReference>
<dbReference type="RefSeq" id="WP_253756334.1">
    <property type="nucleotide sequence ID" value="NZ_JAMZDZ010000001.1"/>
</dbReference>
<dbReference type="InterPro" id="IPR036691">
    <property type="entry name" value="Endo/exonu/phosph_ase_sf"/>
</dbReference>
<feature type="domain" description="Endonuclease/exonuclease/phosphatase" evidence="2">
    <location>
        <begin position="68"/>
        <end position="345"/>
    </location>
</feature>
<dbReference type="Gene3D" id="3.60.10.10">
    <property type="entry name" value="Endonuclease/exonuclease/phosphatase"/>
    <property type="match status" value="1"/>
</dbReference>
<gene>
    <name evidence="3" type="ORF">ACFOZ4_32865</name>
</gene>
<organism evidence="3 4">
    <name type="scientific">Hamadaea flava</name>
    <dbReference type="NCBI Taxonomy" id="1742688"/>
    <lineage>
        <taxon>Bacteria</taxon>
        <taxon>Bacillati</taxon>
        <taxon>Actinomycetota</taxon>
        <taxon>Actinomycetes</taxon>
        <taxon>Micromonosporales</taxon>
        <taxon>Micromonosporaceae</taxon>
        <taxon>Hamadaea</taxon>
    </lineage>
</organism>
<keyword evidence="1" id="KW-0732">Signal</keyword>
<evidence type="ECO:0000256" key="1">
    <source>
        <dbReference type="SAM" id="SignalP"/>
    </source>
</evidence>
<protein>
    <submittedName>
        <fullName evidence="3">Endonuclease/exonuclease/phosphatase family protein</fullName>
    </submittedName>
</protein>
<accession>A0ABV8LXE8</accession>
<dbReference type="InterPro" id="IPR005135">
    <property type="entry name" value="Endo/exonuclease/phosphatase"/>
</dbReference>
<evidence type="ECO:0000313" key="4">
    <source>
        <dbReference type="Proteomes" id="UP001595816"/>
    </source>
</evidence>
<dbReference type="EMBL" id="JBHSAY010000021">
    <property type="protein sequence ID" value="MFC4135430.1"/>
    <property type="molecule type" value="Genomic_DNA"/>
</dbReference>
<dbReference type="GO" id="GO:0004519">
    <property type="term" value="F:endonuclease activity"/>
    <property type="evidence" value="ECO:0007669"/>
    <property type="project" value="UniProtKB-KW"/>
</dbReference>
<dbReference type="Proteomes" id="UP001595816">
    <property type="component" value="Unassembled WGS sequence"/>
</dbReference>